<evidence type="ECO:0000313" key="4">
    <source>
        <dbReference type="EMBL" id="MFB9734461.1"/>
    </source>
</evidence>
<organism evidence="4 5">
    <name type="scientific">Streptomyces thermocoprophilus</name>
    <dbReference type="NCBI Taxonomy" id="78356"/>
    <lineage>
        <taxon>Bacteria</taxon>
        <taxon>Bacillati</taxon>
        <taxon>Actinomycetota</taxon>
        <taxon>Actinomycetes</taxon>
        <taxon>Kitasatosporales</taxon>
        <taxon>Streptomycetaceae</taxon>
        <taxon>Streptomyces</taxon>
    </lineage>
</organism>
<sequence>MGRLNITLCATTAAGLAALAALTPSAYAADETAPTARTGPAAHAAPVATFAPAFPAAPEFPATAVFPPALGFAAAPAHPARPAAPEVPAAPRPAAPVAPAVPASTAAGREVIVTPSSPAAGDDVTLTVRGCSARTGKAVSSAFVADVHLAGADGGLTGETKVRSTLEPGPYDVKITCGEYTIKGSITVVAATDGPHPTTPASPIAPVPAGGGGMAPLVMSSSRSDGPGTAQAITGLVLAGVAAVAVALRSARRSRRTD</sequence>
<keyword evidence="2" id="KW-0812">Transmembrane</keyword>
<evidence type="ECO:0000256" key="3">
    <source>
        <dbReference type="SAM" id="SignalP"/>
    </source>
</evidence>
<evidence type="ECO:0000256" key="1">
    <source>
        <dbReference type="SAM" id="MobiDB-lite"/>
    </source>
</evidence>
<feature type="chain" id="PRO_5045572499" evidence="3">
    <location>
        <begin position="29"/>
        <end position="258"/>
    </location>
</feature>
<dbReference type="Proteomes" id="UP001589703">
    <property type="component" value="Unassembled WGS sequence"/>
</dbReference>
<proteinExistence type="predicted"/>
<protein>
    <submittedName>
        <fullName evidence="4">Uncharacterized protein</fullName>
    </submittedName>
</protein>
<reference evidence="4 5" key="1">
    <citation type="submission" date="2024-09" db="EMBL/GenBank/DDBJ databases">
        <authorList>
            <person name="Sun Q."/>
            <person name="Mori K."/>
        </authorList>
    </citation>
    <scope>NUCLEOTIDE SEQUENCE [LARGE SCALE GENOMIC DNA]</scope>
    <source>
        <strain evidence="4 5">JCM 10918</strain>
    </source>
</reference>
<name>A0ABV5V9E8_9ACTN</name>
<keyword evidence="5" id="KW-1185">Reference proteome</keyword>
<dbReference type="RefSeq" id="WP_385858129.1">
    <property type="nucleotide sequence ID" value="NZ_JBHMAR010000003.1"/>
</dbReference>
<feature type="region of interest" description="Disordered" evidence="1">
    <location>
        <begin position="80"/>
        <end position="101"/>
    </location>
</feature>
<accession>A0ABV5V9E8</accession>
<evidence type="ECO:0000313" key="5">
    <source>
        <dbReference type="Proteomes" id="UP001589703"/>
    </source>
</evidence>
<keyword evidence="2" id="KW-0472">Membrane</keyword>
<comment type="caution">
    <text evidence="4">The sequence shown here is derived from an EMBL/GenBank/DDBJ whole genome shotgun (WGS) entry which is preliminary data.</text>
</comment>
<dbReference type="EMBL" id="JBHMAR010000003">
    <property type="protein sequence ID" value="MFB9734461.1"/>
    <property type="molecule type" value="Genomic_DNA"/>
</dbReference>
<keyword evidence="3" id="KW-0732">Signal</keyword>
<gene>
    <name evidence="4" type="ORF">ACFFRO_04800</name>
</gene>
<evidence type="ECO:0000256" key="2">
    <source>
        <dbReference type="SAM" id="Phobius"/>
    </source>
</evidence>
<keyword evidence="2" id="KW-1133">Transmembrane helix</keyword>
<feature type="transmembrane region" description="Helical" evidence="2">
    <location>
        <begin position="229"/>
        <end position="248"/>
    </location>
</feature>
<feature type="signal peptide" evidence="3">
    <location>
        <begin position="1"/>
        <end position="28"/>
    </location>
</feature>